<protein>
    <submittedName>
        <fullName evidence="1">Uncharacterized protein</fullName>
    </submittedName>
</protein>
<evidence type="ECO:0000313" key="1">
    <source>
        <dbReference type="EMBL" id="MFD0891034.1"/>
    </source>
</evidence>
<dbReference type="Proteomes" id="UP001597024">
    <property type="component" value="Unassembled WGS sequence"/>
</dbReference>
<reference evidence="2" key="1">
    <citation type="journal article" date="2019" name="Int. J. Syst. Evol. Microbiol.">
        <title>The Global Catalogue of Microorganisms (GCM) 10K type strain sequencing project: providing services to taxonomists for standard genome sequencing and annotation.</title>
        <authorList>
            <consortium name="The Broad Institute Genomics Platform"/>
            <consortium name="The Broad Institute Genome Sequencing Center for Infectious Disease"/>
            <person name="Wu L."/>
            <person name="Ma J."/>
        </authorList>
    </citation>
    <scope>NUCLEOTIDE SEQUENCE [LARGE SCALE GENOMIC DNA]</scope>
    <source>
        <strain evidence="2">CCUG 62974</strain>
    </source>
</reference>
<comment type="caution">
    <text evidence="1">The sequence shown here is derived from an EMBL/GenBank/DDBJ whole genome shotgun (WGS) entry which is preliminary data.</text>
</comment>
<keyword evidence="2" id="KW-1185">Reference proteome</keyword>
<feature type="non-terminal residue" evidence="1">
    <location>
        <position position="1"/>
    </location>
</feature>
<organism evidence="1 2">
    <name type="scientific">Streptosporangium algeriense</name>
    <dbReference type="NCBI Taxonomy" id="1682748"/>
    <lineage>
        <taxon>Bacteria</taxon>
        <taxon>Bacillati</taxon>
        <taxon>Actinomycetota</taxon>
        <taxon>Actinomycetes</taxon>
        <taxon>Streptosporangiales</taxon>
        <taxon>Streptosporangiaceae</taxon>
        <taxon>Streptosporangium</taxon>
    </lineage>
</organism>
<dbReference type="EMBL" id="JBHTHX010002868">
    <property type="protein sequence ID" value="MFD0891034.1"/>
    <property type="molecule type" value="Genomic_DNA"/>
</dbReference>
<accession>A0ABW3E4Q2</accession>
<sequence>LAVWGVRWARDKARRLGYGRPTQRGLAVAGVLLLLVPPVITSAGTAFTPVERGERAAVEEMCAALPANASVLIVERVTGDRFTQVVRGTCGVPTAKVFHRQDADIPTPSDVNRLVGHIRAAGRVPVLLAVRADQLAPYGDPVQVMRLRARQDERSLVDPPNGTWSMAVDVWMTVPSAT</sequence>
<name>A0ABW3E4Q2_9ACTN</name>
<gene>
    <name evidence="1" type="ORF">ACFQ08_41350</name>
</gene>
<evidence type="ECO:0000313" key="2">
    <source>
        <dbReference type="Proteomes" id="UP001597024"/>
    </source>
</evidence>
<proteinExistence type="predicted"/>